<reference evidence="3 4" key="1">
    <citation type="journal article" date="2013" name="Genome Announc.">
        <title>Genome Sequence of the Sulfate-Reducing Bacterium Desulfotomaculum hydrothermale Lam5(T).</title>
        <authorList>
            <person name="Amin O."/>
            <person name="Fardeau M.L."/>
            <person name="Valette O."/>
            <person name="Hirschler-Rea A."/>
            <person name="Barbe V."/>
            <person name="Medigue C."/>
            <person name="Vacherie B."/>
            <person name="Ollivier B."/>
            <person name="Bertin P.N."/>
            <person name="Dolla A."/>
        </authorList>
    </citation>
    <scope>NUCLEOTIDE SEQUENCE [LARGE SCALE GENOMIC DNA]</scope>
    <source>
        <strain evidence="4">Lam5 / DSM 18033</strain>
    </source>
</reference>
<dbReference type="STRING" id="1121428.DESHY_20058"/>
<dbReference type="InterPro" id="IPR004843">
    <property type="entry name" value="Calcineurin-like_PHP"/>
</dbReference>
<keyword evidence="1" id="KW-0472">Membrane</keyword>
<comment type="caution">
    <text evidence="3">The sequence shown here is derived from an EMBL/GenBank/DDBJ whole genome shotgun (WGS) entry which is preliminary data.</text>
</comment>
<dbReference type="GO" id="GO:0016787">
    <property type="term" value="F:hydrolase activity"/>
    <property type="evidence" value="ECO:0007669"/>
    <property type="project" value="InterPro"/>
</dbReference>
<organism evidence="3 4">
    <name type="scientific">Desulforamulus hydrothermalis Lam5 = DSM 18033</name>
    <dbReference type="NCBI Taxonomy" id="1121428"/>
    <lineage>
        <taxon>Bacteria</taxon>
        <taxon>Bacillati</taxon>
        <taxon>Bacillota</taxon>
        <taxon>Clostridia</taxon>
        <taxon>Eubacteriales</taxon>
        <taxon>Peptococcaceae</taxon>
        <taxon>Desulforamulus</taxon>
    </lineage>
</organism>
<evidence type="ECO:0000259" key="2">
    <source>
        <dbReference type="Pfam" id="PF00149"/>
    </source>
</evidence>
<sequence length="372" mass="42139">MVPGTKVFKQSEDNISASEKGHAMRWWFYLILTLYTFFNWLIGQQLYHLLKVDKTAGWLKASYWAVFLFLACSPLLSRWLYKGWEQIGNYWLVFFYYATLVAVLGLLIKSKPLITACYLLILTAILYGSAGAQKINLQRYDINIPKAAGQLRIVMLSDIHIDSAKPRDYVETMVRRINLLNPDLVVLTGDIFDDKDISVLTKEKEILRHIKAKYGVFGVLGNHEYYTGNLSEIIKTLKEANIVILRDEAVEIAGVCLVGRDDVSQKRKPLASLLAGAAKDKPIILLDHQPVNLEEARLAGVDLQLSGHTHRGQFFPNQLITRRIYEVDYGYLAKENLQVIVSSGYGTWGPPVRLGTRSEIVEIIITFTGTKN</sequence>
<dbReference type="AlphaFoldDB" id="K8DZ10"/>
<dbReference type="Pfam" id="PF00149">
    <property type="entry name" value="Metallophos"/>
    <property type="match status" value="1"/>
</dbReference>
<dbReference type="InterPro" id="IPR051158">
    <property type="entry name" value="Metallophosphoesterase_sf"/>
</dbReference>
<dbReference type="InterPro" id="IPR029052">
    <property type="entry name" value="Metallo-depent_PP-like"/>
</dbReference>
<dbReference type="PANTHER" id="PTHR31302:SF0">
    <property type="entry name" value="TRANSMEMBRANE PROTEIN WITH METALLOPHOSPHOESTERASE DOMAIN"/>
    <property type="match status" value="1"/>
</dbReference>
<feature type="transmembrane region" description="Helical" evidence="1">
    <location>
        <begin position="26"/>
        <end position="42"/>
    </location>
</feature>
<keyword evidence="4" id="KW-1185">Reference proteome</keyword>
<dbReference type="Proteomes" id="UP000009315">
    <property type="component" value="Unassembled WGS sequence"/>
</dbReference>
<feature type="transmembrane region" description="Helical" evidence="1">
    <location>
        <begin position="88"/>
        <end position="107"/>
    </location>
</feature>
<dbReference type="PANTHER" id="PTHR31302">
    <property type="entry name" value="TRANSMEMBRANE PROTEIN WITH METALLOPHOSPHOESTERASE DOMAIN-RELATED"/>
    <property type="match status" value="1"/>
</dbReference>
<proteinExistence type="predicted"/>
<dbReference type="eggNOG" id="COG1408">
    <property type="taxonomic scope" value="Bacteria"/>
</dbReference>
<protein>
    <submittedName>
        <fullName evidence="3">Metallophosphoesterase</fullName>
    </submittedName>
</protein>
<evidence type="ECO:0000313" key="4">
    <source>
        <dbReference type="Proteomes" id="UP000009315"/>
    </source>
</evidence>
<dbReference type="CDD" id="cd07385">
    <property type="entry name" value="MPP_YkuE_C"/>
    <property type="match status" value="1"/>
</dbReference>
<accession>K8DZ10</accession>
<keyword evidence="1" id="KW-1133">Transmembrane helix</keyword>
<evidence type="ECO:0000256" key="1">
    <source>
        <dbReference type="SAM" id="Phobius"/>
    </source>
</evidence>
<dbReference type="Gene3D" id="3.60.21.10">
    <property type="match status" value="1"/>
</dbReference>
<name>K8DZ10_9FIRM</name>
<keyword evidence="1" id="KW-0812">Transmembrane</keyword>
<feature type="transmembrane region" description="Helical" evidence="1">
    <location>
        <begin position="113"/>
        <end position="130"/>
    </location>
</feature>
<dbReference type="EMBL" id="CAOS01000009">
    <property type="protein sequence ID" value="CCO08189.1"/>
    <property type="molecule type" value="Genomic_DNA"/>
</dbReference>
<feature type="domain" description="Calcineurin-like phosphoesterase" evidence="2">
    <location>
        <begin position="151"/>
        <end position="311"/>
    </location>
</feature>
<feature type="transmembrane region" description="Helical" evidence="1">
    <location>
        <begin position="62"/>
        <end position="81"/>
    </location>
</feature>
<evidence type="ECO:0000313" key="3">
    <source>
        <dbReference type="EMBL" id="CCO08189.1"/>
    </source>
</evidence>
<dbReference type="SUPFAM" id="SSF56300">
    <property type="entry name" value="Metallo-dependent phosphatases"/>
    <property type="match status" value="1"/>
</dbReference>
<gene>
    <name evidence="3" type="ORF">DESHY_20058</name>
</gene>